<evidence type="ECO:0000313" key="5">
    <source>
        <dbReference type="Proteomes" id="UP001172155"/>
    </source>
</evidence>
<dbReference type="PANTHER" id="PTHR38791:SF5">
    <property type="entry name" value="TRANSCRIPTION FACTOR DBAG-RELATED"/>
    <property type="match status" value="1"/>
</dbReference>
<dbReference type="SUPFAM" id="SSF57701">
    <property type="entry name" value="Zn2/Cys6 DNA-binding domain"/>
    <property type="match status" value="1"/>
</dbReference>
<comment type="caution">
    <text evidence="4">The sequence shown here is derived from an EMBL/GenBank/DDBJ whole genome shotgun (WGS) entry which is preliminary data.</text>
</comment>
<dbReference type="InterPro" id="IPR021858">
    <property type="entry name" value="Fun_TF"/>
</dbReference>
<protein>
    <recommendedName>
        <fullName evidence="3">Zn(2)-C6 fungal-type domain-containing protein</fullName>
    </recommendedName>
</protein>
<feature type="compositionally biased region" description="Pro residues" evidence="2">
    <location>
        <begin position="451"/>
        <end position="463"/>
    </location>
</feature>
<dbReference type="Pfam" id="PF11951">
    <property type="entry name" value="Fungal_trans_2"/>
    <property type="match status" value="1"/>
</dbReference>
<dbReference type="GO" id="GO:0000981">
    <property type="term" value="F:DNA-binding transcription factor activity, RNA polymerase II-specific"/>
    <property type="evidence" value="ECO:0007669"/>
    <property type="project" value="InterPro"/>
</dbReference>
<feature type="domain" description="Zn(2)-C6 fungal-type" evidence="3">
    <location>
        <begin position="10"/>
        <end position="38"/>
    </location>
</feature>
<dbReference type="Gene3D" id="4.10.240.10">
    <property type="entry name" value="Zn(2)-C6 fungal-type DNA-binding domain"/>
    <property type="match status" value="1"/>
</dbReference>
<evidence type="ECO:0000259" key="3">
    <source>
        <dbReference type="PROSITE" id="PS50048"/>
    </source>
</evidence>
<dbReference type="Pfam" id="PF00172">
    <property type="entry name" value="Zn_clus"/>
    <property type="match status" value="1"/>
</dbReference>
<dbReference type="CDD" id="cd00067">
    <property type="entry name" value="GAL4"/>
    <property type="match status" value="1"/>
</dbReference>
<dbReference type="EMBL" id="JAUKUD010000001">
    <property type="protein sequence ID" value="KAK0753052.1"/>
    <property type="molecule type" value="Genomic_DNA"/>
</dbReference>
<evidence type="ECO:0000313" key="4">
    <source>
        <dbReference type="EMBL" id="KAK0753052.1"/>
    </source>
</evidence>
<dbReference type="SMART" id="SM00066">
    <property type="entry name" value="GAL4"/>
    <property type="match status" value="1"/>
</dbReference>
<evidence type="ECO:0000256" key="2">
    <source>
        <dbReference type="SAM" id="MobiDB-lite"/>
    </source>
</evidence>
<dbReference type="GO" id="GO:0008270">
    <property type="term" value="F:zinc ion binding"/>
    <property type="evidence" value="ECO:0007669"/>
    <property type="project" value="InterPro"/>
</dbReference>
<keyword evidence="1" id="KW-0539">Nucleus</keyword>
<dbReference type="InterPro" id="IPR053175">
    <property type="entry name" value="DHMBA_Reg_Transcription_Factor"/>
</dbReference>
<feature type="region of interest" description="Disordered" evidence="2">
    <location>
        <begin position="451"/>
        <end position="517"/>
    </location>
</feature>
<dbReference type="InterPro" id="IPR001138">
    <property type="entry name" value="Zn2Cys6_DnaBD"/>
</dbReference>
<keyword evidence="5" id="KW-1185">Reference proteome</keyword>
<name>A0AA40F8M9_9PEZI</name>
<proteinExistence type="predicted"/>
<dbReference type="AlphaFoldDB" id="A0AA40F8M9"/>
<evidence type="ECO:0000256" key="1">
    <source>
        <dbReference type="ARBA" id="ARBA00023242"/>
    </source>
</evidence>
<dbReference type="InterPro" id="IPR036864">
    <property type="entry name" value="Zn2-C6_fun-type_DNA-bd_sf"/>
</dbReference>
<dbReference type="PROSITE" id="PS00463">
    <property type="entry name" value="ZN2_CY6_FUNGAL_1"/>
    <property type="match status" value="1"/>
</dbReference>
<reference evidence="4" key="1">
    <citation type="submission" date="2023-06" db="EMBL/GenBank/DDBJ databases">
        <title>Genome-scale phylogeny and comparative genomics of the fungal order Sordariales.</title>
        <authorList>
            <consortium name="Lawrence Berkeley National Laboratory"/>
            <person name="Hensen N."/>
            <person name="Bonometti L."/>
            <person name="Westerberg I."/>
            <person name="Brannstrom I.O."/>
            <person name="Guillou S."/>
            <person name="Cros-Aarteil S."/>
            <person name="Calhoun S."/>
            <person name="Haridas S."/>
            <person name="Kuo A."/>
            <person name="Mondo S."/>
            <person name="Pangilinan J."/>
            <person name="Riley R."/>
            <person name="LaButti K."/>
            <person name="Andreopoulos B."/>
            <person name="Lipzen A."/>
            <person name="Chen C."/>
            <person name="Yanf M."/>
            <person name="Daum C."/>
            <person name="Ng V."/>
            <person name="Clum A."/>
            <person name="Steindorff A."/>
            <person name="Ohm R."/>
            <person name="Martin F."/>
            <person name="Silar P."/>
            <person name="Natvig D."/>
            <person name="Lalanne C."/>
            <person name="Gautier V."/>
            <person name="Ament-velasquez S.L."/>
            <person name="Kruys A."/>
            <person name="Hutchinson M.I."/>
            <person name="Powell A.J."/>
            <person name="Barry K."/>
            <person name="Miller A.N."/>
            <person name="Grigoriev I.V."/>
            <person name="Debuchy R."/>
            <person name="Gladieux P."/>
            <person name="Thoren M.H."/>
            <person name="Johannesson H."/>
        </authorList>
    </citation>
    <scope>NUCLEOTIDE SEQUENCE</scope>
    <source>
        <strain evidence="4">SMH3187-1</strain>
    </source>
</reference>
<feature type="compositionally biased region" description="Low complexity" evidence="2">
    <location>
        <begin position="494"/>
        <end position="505"/>
    </location>
</feature>
<dbReference type="Proteomes" id="UP001172155">
    <property type="component" value="Unassembled WGS sequence"/>
</dbReference>
<feature type="region of interest" description="Disordered" evidence="2">
    <location>
        <begin position="60"/>
        <end position="132"/>
    </location>
</feature>
<dbReference type="PANTHER" id="PTHR38791">
    <property type="entry name" value="ZN(II)2CYS6 TRANSCRIPTION FACTOR (EUROFUNG)-RELATED-RELATED"/>
    <property type="match status" value="1"/>
</dbReference>
<gene>
    <name evidence="4" type="ORF">B0T18DRAFT_423674</name>
</gene>
<accession>A0AA40F8M9</accession>
<dbReference type="PROSITE" id="PS50048">
    <property type="entry name" value="ZN2_CY6_FUNGAL_2"/>
    <property type="match status" value="1"/>
</dbReference>
<organism evidence="4 5">
    <name type="scientific">Schizothecium vesticola</name>
    <dbReference type="NCBI Taxonomy" id="314040"/>
    <lineage>
        <taxon>Eukaryota</taxon>
        <taxon>Fungi</taxon>
        <taxon>Dikarya</taxon>
        <taxon>Ascomycota</taxon>
        <taxon>Pezizomycotina</taxon>
        <taxon>Sordariomycetes</taxon>
        <taxon>Sordariomycetidae</taxon>
        <taxon>Sordariales</taxon>
        <taxon>Schizotheciaceae</taxon>
        <taxon>Schizothecium</taxon>
    </lineage>
</organism>
<feature type="compositionally biased region" description="Low complexity" evidence="2">
    <location>
        <begin position="91"/>
        <end position="118"/>
    </location>
</feature>
<feature type="compositionally biased region" description="Polar residues" evidence="2">
    <location>
        <begin position="74"/>
        <end position="89"/>
    </location>
</feature>
<sequence>MVYCGKPSKGCSNCRERKIRCDQKEPGCGQCDKREQKCPGYRNLVDLMFRDESSHVIKKAKAKARRKGLLTVDSHPSSPDSRGRLSTTPEPRAAAAKSLSLALSRSRPRTPSSPGQSSVWSQDSDGIMSPESGNWPVTPALALVYNLAPTLQENGTGYFLSRYVNMEETACHQKFDFLRDVWKPVSSTPDQEVDGVLASMTAVGLMGLANLHRTNLPMARDYMEAAQKSYGTALRLMNRALADPVESIQDSTMLTVLILGVFEMMNEDAPRTATIEAFQEHVNGAVALAVMRGATQFRSLAGRRMFAMLCQRVVISCLQRAAPVPPPLIDLFHELHKDLPPTDPTVWIPTMTFSLLALRADLKSHPLTPPHLLIDRLLALDAQYESLTAAIPPSWHYKTYRLARRHPAVLGPTLHLYPSLWHATAWNGLRTARILLLETLLSEIYLSPSPLPPTTPPPSPAPAAPSAASSPTLPPPSPSTSASSTPPTAPSPTPRASTPSRSTAPRGDSNLDGLGGMLPNGLTLHDITRGGGDADDAARFMLLVSAPSTVVWPLYVAGMSDACGAEVKGYVVDRLRTLYMETGIRQADAVANVLVEHEGAGEWLEAGPVGREGEGEGGMKFEEGWEGEMGMGMVHGVGYGHGHGYGHHHLEGMGMGGRGEFDLLLV</sequence>